<feature type="transmembrane region" description="Helical" evidence="8">
    <location>
        <begin position="260"/>
        <end position="281"/>
    </location>
</feature>
<proteinExistence type="predicted"/>
<dbReference type="PANTHER" id="PTHR33908">
    <property type="entry name" value="MANNOSYLTRANSFERASE YKCB-RELATED"/>
    <property type="match status" value="1"/>
</dbReference>
<evidence type="ECO:0000256" key="2">
    <source>
        <dbReference type="ARBA" id="ARBA00022475"/>
    </source>
</evidence>
<reference evidence="10" key="1">
    <citation type="submission" date="2017-09" db="EMBL/GenBank/DDBJ databases">
        <title>Depth-based differentiation of microbial function through sediment-hosted aquifers and enrichment of novel symbionts in the deep terrestrial subsurface.</title>
        <authorList>
            <person name="Probst A.J."/>
            <person name="Ladd B."/>
            <person name="Jarett J.K."/>
            <person name="Geller-Mcgrath D.E."/>
            <person name="Sieber C.M.K."/>
            <person name="Emerson J.B."/>
            <person name="Anantharaman K."/>
            <person name="Thomas B.C."/>
            <person name="Malmstrom R."/>
            <person name="Stieglmeier M."/>
            <person name="Klingl A."/>
            <person name="Woyke T."/>
            <person name="Ryan C.M."/>
            <person name="Banfield J.F."/>
        </authorList>
    </citation>
    <scope>NUCLEOTIDE SEQUENCE [LARGE SCALE GENOMIC DNA]</scope>
</reference>
<sequence length="495" mass="57073">MNLKQIFQKNKFIVTLLFIVFILRIPSLFEPYWYGDEGIYLTLGLAIKKGFLLYRDIFDNKPPLIYLLAAVANGTMFWFRFLLMISVLATILFFHKLGRALQINDKSIKVSTVVFSLLTTIPFIEGNIANAEIFILLPTILAIYLLSPYLFSKERVISPLKIFLIGIIFGVGLLLKVPAVFDFFTIIVFLVLFKKENSLVNIGRKEILLILGYSLPVLITGLFFLSKSAFSVFFNSCFLQTTGYLFSWKTGSHTFSYSSLLKSGLVLNVMLTFFLTFILWLKKKKTDSLLVFLAIWFLFSLFAATLSGRPYSHYLLQTVPPFSLIIGVFLTKQIKKHYLVFAITIFLLISNCLHYKFWTYPTFSYYRNFTEFALGKKDKSSYFSFFSQKMPQIYKLAEFITESTQPQDKIFIWADEPCLYPLSRRLPATPYAVAYHIIERGNYQAAGKQILYAKPALIVFDPNIEKFPQLEAILAKEYLEVNSTAGFMVFKRRAL</sequence>
<gene>
    <name evidence="9" type="ORF">COT03_01100</name>
</gene>
<dbReference type="Proteomes" id="UP000229502">
    <property type="component" value="Unassembled WGS sequence"/>
</dbReference>
<evidence type="ECO:0000256" key="6">
    <source>
        <dbReference type="ARBA" id="ARBA00022989"/>
    </source>
</evidence>
<evidence type="ECO:0008006" key="11">
    <source>
        <dbReference type="Google" id="ProtNLM"/>
    </source>
</evidence>
<evidence type="ECO:0000256" key="3">
    <source>
        <dbReference type="ARBA" id="ARBA00022676"/>
    </source>
</evidence>
<evidence type="ECO:0000313" key="10">
    <source>
        <dbReference type="Proteomes" id="UP000229502"/>
    </source>
</evidence>
<evidence type="ECO:0000313" key="9">
    <source>
        <dbReference type="EMBL" id="PIU35743.1"/>
    </source>
</evidence>
<feature type="transmembrane region" description="Helical" evidence="8">
    <location>
        <begin position="163"/>
        <end position="192"/>
    </location>
</feature>
<feature type="transmembrane region" description="Helical" evidence="8">
    <location>
        <begin position="64"/>
        <end position="95"/>
    </location>
</feature>
<dbReference type="GO" id="GO:0009103">
    <property type="term" value="P:lipopolysaccharide biosynthetic process"/>
    <property type="evidence" value="ECO:0007669"/>
    <property type="project" value="UniProtKB-ARBA"/>
</dbReference>
<evidence type="ECO:0000256" key="7">
    <source>
        <dbReference type="ARBA" id="ARBA00023136"/>
    </source>
</evidence>
<feature type="transmembrane region" description="Helical" evidence="8">
    <location>
        <begin position="130"/>
        <end position="151"/>
    </location>
</feature>
<accession>A0A2M6YRT6</accession>
<organism evidence="9 10">
    <name type="scientific">Candidatus Shapirobacteria bacterium CG07_land_8_20_14_0_80_39_18</name>
    <dbReference type="NCBI Taxonomy" id="1974882"/>
    <lineage>
        <taxon>Bacteria</taxon>
        <taxon>Candidatus Shapironibacteriota</taxon>
    </lineage>
</organism>
<dbReference type="EMBL" id="PEWZ01000056">
    <property type="protein sequence ID" value="PIU35743.1"/>
    <property type="molecule type" value="Genomic_DNA"/>
</dbReference>
<keyword evidence="6 8" id="KW-1133">Transmembrane helix</keyword>
<keyword evidence="7 8" id="KW-0472">Membrane</keyword>
<evidence type="ECO:0000256" key="5">
    <source>
        <dbReference type="ARBA" id="ARBA00022692"/>
    </source>
</evidence>
<keyword evidence="5 8" id="KW-0812">Transmembrane</keyword>
<name>A0A2M6YRT6_9BACT</name>
<dbReference type="GO" id="GO:0016763">
    <property type="term" value="F:pentosyltransferase activity"/>
    <property type="evidence" value="ECO:0007669"/>
    <property type="project" value="TreeGrafter"/>
</dbReference>
<dbReference type="InterPro" id="IPR050297">
    <property type="entry name" value="LipidA_mod_glycosyltrf_83"/>
</dbReference>
<feature type="transmembrane region" description="Helical" evidence="8">
    <location>
        <begin position="338"/>
        <end position="358"/>
    </location>
</feature>
<dbReference type="AlphaFoldDB" id="A0A2M6YRT6"/>
<protein>
    <recommendedName>
        <fullName evidence="11">Glycosyltransferase RgtA/B/C/D-like domain-containing protein</fullName>
    </recommendedName>
</protein>
<feature type="transmembrane region" description="Helical" evidence="8">
    <location>
        <begin position="314"/>
        <end position="331"/>
    </location>
</feature>
<dbReference type="PANTHER" id="PTHR33908:SF11">
    <property type="entry name" value="MEMBRANE PROTEIN"/>
    <property type="match status" value="1"/>
</dbReference>
<feature type="transmembrane region" description="Helical" evidence="8">
    <location>
        <begin position="12"/>
        <end position="34"/>
    </location>
</feature>
<evidence type="ECO:0000256" key="8">
    <source>
        <dbReference type="SAM" id="Phobius"/>
    </source>
</evidence>
<comment type="caution">
    <text evidence="9">The sequence shown here is derived from an EMBL/GenBank/DDBJ whole genome shotgun (WGS) entry which is preliminary data.</text>
</comment>
<evidence type="ECO:0000256" key="1">
    <source>
        <dbReference type="ARBA" id="ARBA00004651"/>
    </source>
</evidence>
<feature type="transmembrane region" description="Helical" evidence="8">
    <location>
        <begin position="207"/>
        <end position="225"/>
    </location>
</feature>
<keyword evidence="3" id="KW-0328">Glycosyltransferase</keyword>
<comment type="subcellular location">
    <subcellularLocation>
        <location evidence="1">Cell membrane</location>
        <topology evidence="1">Multi-pass membrane protein</topology>
    </subcellularLocation>
</comment>
<evidence type="ECO:0000256" key="4">
    <source>
        <dbReference type="ARBA" id="ARBA00022679"/>
    </source>
</evidence>
<dbReference type="GO" id="GO:0005886">
    <property type="term" value="C:plasma membrane"/>
    <property type="evidence" value="ECO:0007669"/>
    <property type="project" value="UniProtKB-SubCell"/>
</dbReference>
<keyword evidence="2" id="KW-1003">Cell membrane</keyword>
<keyword evidence="4" id="KW-0808">Transferase</keyword>
<feature type="transmembrane region" description="Helical" evidence="8">
    <location>
        <begin position="288"/>
        <end position="308"/>
    </location>
</feature>